<dbReference type="InterPro" id="IPR052270">
    <property type="entry name" value="CACF_protein"/>
</dbReference>
<organism evidence="2 3">
    <name type="scientific">Acipenser oxyrinchus oxyrinchus</name>
    <dbReference type="NCBI Taxonomy" id="40147"/>
    <lineage>
        <taxon>Eukaryota</taxon>
        <taxon>Metazoa</taxon>
        <taxon>Chordata</taxon>
        <taxon>Craniata</taxon>
        <taxon>Vertebrata</taxon>
        <taxon>Euteleostomi</taxon>
        <taxon>Actinopterygii</taxon>
        <taxon>Chondrostei</taxon>
        <taxon>Acipenseriformes</taxon>
        <taxon>Acipenseridae</taxon>
        <taxon>Acipenser</taxon>
    </lineage>
</organism>
<evidence type="ECO:0000256" key="1">
    <source>
        <dbReference type="SAM" id="MobiDB-lite"/>
    </source>
</evidence>
<evidence type="ECO:0000313" key="2">
    <source>
        <dbReference type="EMBL" id="KAK1148212.1"/>
    </source>
</evidence>
<name>A0AAD8CF29_ACIOX</name>
<dbReference type="PANTHER" id="PTHR22028:SF5">
    <property type="entry name" value="COILED-COIL DOMAIN-CONTAINING PROTEIN 191"/>
    <property type="match status" value="1"/>
</dbReference>
<sequence>MTKALSNPAQKHALSTPTKASGGHQSSIKTVEESSSPAPLHTLGHSLLEEPKSNMSSIKGTPSHTASPHPAVKAMEERAKQRAERRREIEEMKRKREEEKLAELQAAEEERQRKEEAEKQALLEKKREEKRLQRQKELEKQKSLERRQQLQTKADEHYQKFLLKKRGLKPWKRLLEHSKHNVQLAEGHHDSSLLRRCLLSWQQIANDSLSERTASAAELYHHTLLRRCLSNWLKCKDYTSILEEKAGRFYRASLVKKTFLALLNYITEEKIAMWDKQKIAAEHNQRRIVLTTFGRGEDSQNDE</sequence>
<dbReference type="EMBL" id="JAGXEW010000094">
    <property type="protein sequence ID" value="KAK1148212.1"/>
    <property type="molecule type" value="Genomic_DNA"/>
</dbReference>
<feature type="compositionally biased region" description="Polar residues" evidence="1">
    <location>
        <begin position="53"/>
        <end position="66"/>
    </location>
</feature>
<proteinExistence type="predicted"/>
<dbReference type="PANTHER" id="PTHR22028">
    <property type="entry name" value="SFI1 SPINDLE BODY DOMAIN-CONTAINING PROTEIN-RELATED"/>
    <property type="match status" value="1"/>
</dbReference>
<reference evidence="2" key="1">
    <citation type="submission" date="2022-02" db="EMBL/GenBank/DDBJ databases">
        <title>Atlantic sturgeon de novo genome assembly.</title>
        <authorList>
            <person name="Stock M."/>
            <person name="Klopp C."/>
            <person name="Guiguen Y."/>
            <person name="Cabau C."/>
            <person name="Parinello H."/>
            <person name="Santidrian Yebra-Pimentel E."/>
            <person name="Kuhl H."/>
            <person name="Dirks R.P."/>
            <person name="Guessner J."/>
            <person name="Wuertz S."/>
            <person name="Du K."/>
            <person name="Schartl M."/>
        </authorList>
    </citation>
    <scope>NUCLEOTIDE SEQUENCE</scope>
    <source>
        <strain evidence="2">STURGEONOMICS-FGT-2020</strain>
        <tissue evidence="2">Whole blood</tissue>
    </source>
</reference>
<protein>
    <submittedName>
        <fullName evidence="2">Coiled-coil domain-containing protein 191</fullName>
    </submittedName>
</protein>
<feature type="region of interest" description="Disordered" evidence="1">
    <location>
        <begin position="1"/>
        <end position="100"/>
    </location>
</feature>
<feature type="compositionally biased region" description="Basic and acidic residues" evidence="1">
    <location>
        <begin position="74"/>
        <end position="100"/>
    </location>
</feature>
<accession>A0AAD8CF29</accession>
<evidence type="ECO:0000313" key="3">
    <source>
        <dbReference type="Proteomes" id="UP001230051"/>
    </source>
</evidence>
<feature type="region of interest" description="Disordered" evidence="1">
    <location>
        <begin position="127"/>
        <end position="151"/>
    </location>
</feature>
<gene>
    <name evidence="2" type="ORF">AOXY_G35236</name>
</gene>
<keyword evidence="3" id="KW-1185">Reference proteome</keyword>
<comment type="caution">
    <text evidence="2">The sequence shown here is derived from an EMBL/GenBank/DDBJ whole genome shotgun (WGS) entry which is preliminary data.</text>
</comment>
<dbReference type="AlphaFoldDB" id="A0AAD8CF29"/>
<feature type="compositionally biased region" description="Polar residues" evidence="1">
    <location>
        <begin position="1"/>
        <end position="37"/>
    </location>
</feature>
<dbReference type="Proteomes" id="UP001230051">
    <property type="component" value="Unassembled WGS sequence"/>
</dbReference>